<sequence length="253" mass="28039">MWRLHPVLIDILKGLRRTRLALQLHDRVEQLVTAILEGGLVDRAGALAPHRRLLSLAEGEGLPLTAAGNLKPVTVKELAPVLPTIEEWPFGVGTELNTDPVHRFRVYVVQLKLLRQYRGHLQLTRVGRIAHAHPVFLWQYLAKTLALTSTRYHAEASIVTLIHMGTSEGEVDIDAVIRTLAALGWTVQNGAPITEQHLSGVVNDHWTALGNIRPEAHDPNTPLPSPLRNRPASKVAKLLVADALLHRVVPRTR</sequence>
<evidence type="ECO:0000313" key="2">
    <source>
        <dbReference type="Proteomes" id="UP001645859"/>
    </source>
</evidence>
<dbReference type="Proteomes" id="UP001645859">
    <property type="component" value="Unassembled WGS sequence"/>
</dbReference>
<dbReference type="EMBL" id="QYAC01000006">
    <property type="protein sequence ID" value="MBL3680106.1"/>
    <property type="molecule type" value="Genomic_DNA"/>
</dbReference>
<proteinExistence type="predicted"/>
<protein>
    <submittedName>
        <fullName evidence="1">Uncharacterized protein</fullName>
    </submittedName>
</protein>
<evidence type="ECO:0000313" key="1">
    <source>
        <dbReference type="EMBL" id="MBL3680106.1"/>
    </source>
</evidence>
<gene>
    <name evidence="1" type="ORF">D3230_12535</name>
</gene>
<keyword evidence="2" id="KW-1185">Reference proteome</keyword>
<reference evidence="1 2" key="1">
    <citation type="submission" date="2018-09" db="EMBL/GenBank/DDBJ databases">
        <title>Comparative genomics of Leucobacter spp.</title>
        <authorList>
            <person name="Reis A.C."/>
            <person name="Kolvenbach B.A."/>
            <person name="Corvini P.F.X."/>
            <person name="Nunes O.C."/>
        </authorList>
    </citation>
    <scope>NUCLEOTIDE SEQUENCE [LARGE SCALE GENOMIC DNA]</scope>
    <source>
        <strain evidence="1 2">TAN 31504</strain>
    </source>
</reference>
<name>A0ABS1SIA1_9MICO</name>
<organism evidence="1 2">
    <name type="scientific">Leucobacter chromiireducens subsp. solipictus</name>
    <dbReference type="NCBI Taxonomy" id="398235"/>
    <lineage>
        <taxon>Bacteria</taxon>
        <taxon>Bacillati</taxon>
        <taxon>Actinomycetota</taxon>
        <taxon>Actinomycetes</taxon>
        <taxon>Micrococcales</taxon>
        <taxon>Microbacteriaceae</taxon>
        <taxon>Leucobacter</taxon>
    </lineage>
</organism>
<accession>A0ABS1SIA1</accession>
<comment type="caution">
    <text evidence="1">The sequence shown here is derived from an EMBL/GenBank/DDBJ whole genome shotgun (WGS) entry which is preliminary data.</text>
</comment>